<protein>
    <submittedName>
        <fullName evidence="2">DgyrCDS3022</fullName>
    </submittedName>
</protein>
<organism evidence="2 3">
    <name type="scientific">Dimorphilus gyrociliatus</name>
    <dbReference type="NCBI Taxonomy" id="2664684"/>
    <lineage>
        <taxon>Eukaryota</taxon>
        <taxon>Metazoa</taxon>
        <taxon>Spiralia</taxon>
        <taxon>Lophotrochozoa</taxon>
        <taxon>Annelida</taxon>
        <taxon>Polychaeta</taxon>
        <taxon>Polychaeta incertae sedis</taxon>
        <taxon>Dinophilidae</taxon>
        <taxon>Dimorphilus</taxon>
    </lineage>
</organism>
<name>A0A7I8VCC1_9ANNE</name>
<accession>A0A7I8VCC1</accession>
<sequence length="361" mass="42029">MPRVIRIPDDRPKTAPVLRRVSSTNSTVINRRLALSTAGRRQSRYSMTDSSDDEDGEVNFAWGNENEKRRFRREVVERAMKEFDVDKALDRIRQMSVVEWMVKPDQFTLDCSQAAAALQKRLKNLMGSEKVRLNDPKYIGELKQKLDEEYQIREASKEKERRERERMRVRKLLVQGQIDSSQVRNDTDLWREHVQREKRTANTYPTHLFGRKRKRESEMPKFSSFKEQTPALPCLKPSYVNPPISRPVSAFRTMLHKPNEGISLTLETALRGISLDDATVEDEAVPQAEIGQKVTTFKRKKLPSAEDASTSLKFKNYQPSLRVKDDIYLKRLIEEQTVNGLYDCAMEMIDLRVGSDYSRRK</sequence>
<evidence type="ECO:0000313" key="3">
    <source>
        <dbReference type="Proteomes" id="UP000549394"/>
    </source>
</evidence>
<comment type="caution">
    <text evidence="2">The sequence shown here is derived from an EMBL/GenBank/DDBJ whole genome shotgun (WGS) entry which is preliminary data.</text>
</comment>
<keyword evidence="1" id="KW-0175">Coiled coil</keyword>
<dbReference type="AlphaFoldDB" id="A0A7I8VCC1"/>
<dbReference type="Proteomes" id="UP000549394">
    <property type="component" value="Unassembled WGS sequence"/>
</dbReference>
<reference evidence="2 3" key="1">
    <citation type="submission" date="2020-08" db="EMBL/GenBank/DDBJ databases">
        <authorList>
            <person name="Hejnol A."/>
        </authorList>
    </citation>
    <scope>NUCLEOTIDE SEQUENCE [LARGE SCALE GENOMIC DNA]</scope>
</reference>
<dbReference type="EMBL" id="CAJFCJ010000004">
    <property type="protein sequence ID" value="CAD5113858.1"/>
    <property type="molecule type" value="Genomic_DNA"/>
</dbReference>
<proteinExistence type="predicted"/>
<feature type="coiled-coil region" evidence="1">
    <location>
        <begin position="143"/>
        <end position="172"/>
    </location>
</feature>
<gene>
    <name evidence="2" type="ORF">DGYR_LOCUS2781</name>
</gene>
<evidence type="ECO:0000313" key="2">
    <source>
        <dbReference type="EMBL" id="CAD5113858.1"/>
    </source>
</evidence>
<evidence type="ECO:0000256" key="1">
    <source>
        <dbReference type="SAM" id="Coils"/>
    </source>
</evidence>
<keyword evidence="3" id="KW-1185">Reference proteome</keyword>